<keyword evidence="1" id="KW-0175">Coiled coil</keyword>
<feature type="coiled-coil region" evidence="1">
    <location>
        <begin position="93"/>
        <end position="122"/>
    </location>
</feature>
<reference evidence="4 5" key="1">
    <citation type="submission" date="2020-05" db="EMBL/GenBank/DDBJ databases">
        <title>Draft genome sequence of Desulfovibrio sp. strain HN2T.</title>
        <authorList>
            <person name="Ueno A."/>
            <person name="Tamazawa S."/>
            <person name="Tamamura S."/>
            <person name="Murakami T."/>
            <person name="Kiyama T."/>
            <person name="Inomata H."/>
            <person name="Amano Y."/>
            <person name="Miyakawa K."/>
            <person name="Tamaki H."/>
            <person name="Naganuma T."/>
            <person name="Kaneko K."/>
        </authorList>
    </citation>
    <scope>NUCLEOTIDE SEQUENCE [LARGE SCALE GENOMIC DNA]</scope>
    <source>
        <strain evidence="4 5">HN2</strain>
    </source>
</reference>
<proteinExistence type="predicted"/>
<dbReference type="Proteomes" id="UP000503840">
    <property type="component" value="Unassembled WGS sequence"/>
</dbReference>
<feature type="transmembrane region" description="Helical" evidence="2">
    <location>
        <begin position="60"/>
        <end position="82"/>
    </location>
</feature>
<dbReference type="RefSeq" id="WP_174405084.1">
    <property type="nucleotide sequence ID" value="NZ_BLVO01000013.1"/>
</dbReference>
<evidence type="ECO:0000313" key="5">
    <source>
        <dbReference type="Proteomes" id="UP000503840"/>
    </source>
</evidence>
<feature type="chain" id="PRO_5029550926" evidence="3">
    <location>
        <begin position="37"/>
        <end position="128"/>
    </location>
</feature>
<keyword evidence="2" id="KW-0472">Membrane</keyword>
<protein>
    <submittedName>
        <fullName evidence="4">Uncharacterized protein</fullName>
    </submittedName>
</protein>
<gene>
    <name evidence="4" type="ORF">DSM101010T_17860</name>
</gene>
<dbReference type="AlphaFoldDB" id="A0A7J0BJM0"/>
<keyword evidence="3" id="KW-0732">Signal</keyword>
<feature type="signal peptide" evidence="3">
    <location>
        <begin position="1"/>
        <end position="36"/>
    </location>
</feature>
<keyword evidence="5" id="KW-1185">Reference proteome</keyword>
<keyword evidence="2" id="KW-0812">Transmembrane</keyword>
<sequence length="128" mass="14402">MFDRFYNMGRRASALVTVLAPALAAALVSSVSVAFAAPAAEEVAAPSEFMVKLDAFLNTKWGQYALIFIFFLMIIGYLRALFGPRGFFREKKWDEWNEEMRRKEAEAKAAREAERLADAGRTKAEKQA</sequence>
<dbReference type="EMBL" id="BLVO01000013">
    <property type="protein sequence ID" value="GFM33421.1"/>
    <property type="molecule type" value="Genomic_DNA"/>
</dbReference>
<organism evidence="4 5">
    <name type="scientific">Desulfovibrio subterraneus</name>
    <dbReference type="NCBI Taxonomy" id="2718620"/>
    <lineage>
        <taxon>Bacteria</taxon>
        <taxon>Pseudomonadati</taxon>
        <taxon>Thermodesulfobacteriota</taxon>
        <taxon>Desulfovibrionia</taxon>
        <taxon>Desulfovibrionales</taxon>
        <taxon>Desulfovibrionaceae</taxon>
        <taxon>Desulfovibrio</taxon>
    </lineage>
</organism>
<keyword evidence="2" id="KW-1133">Transmembrane helix</keyword>
<accession>A0A7J0BJM0</accession>
<evidence type="ECO:0000256" key="1">
    <source>
        <dbReference type="SAM" id="Coils"/>
    </source>
</evidence>
<evidence type="ECO:0000256" key="3">
    <source>
        <dbReference type="SAM" id="SignalP"/>
    </source>
</evidence>
<name>A0A7J0BJM0_9BACT</name>
<evidence type="ECO:0000256" key="2">
    <source>
        <dbReference type="SAM" id="Phobius"/>
    </source>
</evidence>
<comment type="caution">
    <text evidence="4">The sequence shown here is derived from an EMBL/GenBank/DDBJ whole genome shotgun (WGS) entry which is preliminary data.</text>
</comment>
<evidence type="ECO:0000313" key="4">
    <source>
        <dbReference type="EMBL" id="GFM33421.1"/>
    </source>
</evidence>